<proteinExistence type="predicted"/>
<feature type="domain" description="GIL1/IRKI C-terminal" evidence="1">
    <location>
        <begin position="1"/>
        <end position="43"/>
    </location>
</feature>
<organism evidence="2 3">
    <name type="scientific">Gossypium arboreum</name>
    <name type="common">Tree cotton</name>
    <name type="synonym">Gossypium nanking</name>
    <dbReference type="NCBI Taxonomy" id="29729"/>
    <lineage>
        <taxon>Eukaryota</taxon>
        <taxon>Viridiplantae</taxon>
        <taxon>Streptophyta</taxon>
        <taxon>Embryophyta</taxon>
        <taxon>Tracheophyta</taxon>
        <taxon>Spermatophyta</taxon>
        <taxon>Magnoliopsida</taxon>
        <taxon>eudicotyledons</taxon>
        <taxon>Gunneridae</taxon>
        <taxon>Pentapetalae</taxon>
        <taxon>rosids</taxon>
        <taxon>malvids</taxon>
        <taxon>Malvales</taxon>
        <taxon>Malvaceae</taxon>
        <taxon>Malvoideae</taxon>
        <taxon>Gossypium</taxon>
    </lineage>
</organism>
<evidence type="ECO:0000313" key="3">
    <source>
        <dbReference type="Proteomes" id="UP001358586"/>
    </source>
</evidence>
<comment type="caution">
    <text evidence="2">The sequence shown here is derived from an EMBL/GenBank/DDBJ whole genome shotgun (WGS) entry which is preliminary data.</text>
</comment>
<protein>
    <recommendedName>
        <fullName evidence="1">GIL1/IRKI C-terminal domain-containing protein</fullName>
    </recommendedName>
</protein>
<dbReference type="Proteomes" id="UP001358586">
    <property type="component" value="Chromosome 3"/>
</dbReference>
<reference evidence="2 3" key="1">
    <citation type="submission" date="2023-03" db="EMBL/GenBank/DDBJ databases">
        <title>WGS of Gossypium arboreum.</title>
        <authorList>
            <person name="Yu D."/>
        </authorList>
    </citation>
    <scope>NUCLEOTIDE SEQUENCE [LARGE SCALE GENOMIC DNA]</scope>
    <source>
        <tissue evidence="2">Leaf</tissue>
    </source>
</reference>
<accession>A0ABR0QH99</accession>
<name>A0ABR0QH99_GOSAR</name>
<evidence type="ECO:0000259" key="1">
    <source>
        <dbReference type="Pfam" id="PF24994"/>
    </source>
</evidence>
<evidence type="ECO:0000313" key="2">
    <source>
        <dbReference type="EMBL" id="KAK5838636.1"/>
    </source>
</evidence>
<keyword evidence="3" id="KW-1185">Reference proteome</keyword>
<sequence>MENVTEESLLSSGINDGNVDVRVSFTVVPGFKIGATVIQSQVYLSPMITHPVVDGYGGNLGDHDAMEGIGHKGVDVVEA</sequence>
<gene>
    <name evidence="2" type="ORF">PVK06_007370</name>
</gene>
<dbReference type="InterPro" id="IPR056813">
    <property type="entry name" value="GIL1_IRKI_C"/>
</dbReference>
<dbReference type="EMBL" id="JARKNE010000003">
    <property type="protein sequence ID" value="KAK5838636.1"/>
    <property type="molecule type" value="Genomic_DNA"/>
</dbReference>
<dbReference type="Pfam" id="PF24994">
    <property type="entry name" value="GIL1_IRKI_C"/>
    <property type="match status" value="1"/>
</dbReference>